<feature type="repeat" description="TPR" evidence="3">
    <location>
        <begin position="565"/>
        <end position="598"/>
    </location>
</feature>
<dbReference type="InterPro" id="IPR033396">
    <property type="entry name" value="DUF5107"/>
</dbReference>
<dbReference type="InterPro" id="IPR019734">
    <property type="entry name" value="TPR_rpt"/>
</dbReference>
<dbReference type="PANTHER" id="PTHR44858:SF1">
    <property type="entry name" value="UDP-N-ACETYLGLUCOSAMINE--PEPTIDE N-ACETYLGLUCOSAMINYLTRANSFERASE SPINDLY-RELATED"/>
    <property type="match status" value="1"/>
</dbReference>
<dbReference type="PROSITE" id="PS50005">
    <property type="entry name" value="TPR"/>
    <property type="match status" value="1"/>
</dbReference>
<keyword evidence="4" id="KW-0732">Signal</keyword>
<dbReference type="InterPro" id="IPR050498">
    <property type="entry name" value="Ycf3"/>
</dbReference>
<evidence type="ECO:0000256" key="3">
    <source>
        <dbReference type="PROSITE-ProRule" id="PRU00339"/>
    </source>
</evidence>
<sequence length="1032" mass="118635">MKFKSVFILLSFVSQFTVAQNSAPTIKVYKKVFTTYPFSDPDPIPKPDSKIYPYYRFDGFTDKPVQKEWKVIELENDYIKLTILPEVGGKVWSAIEKSTGKDFIYNNHVIKFRDIAMRGPWTSGGVEGNYGIIGHTPNCATPVDYITITREDGSVSCVIGVFDLLTRTSWKLDINLPKDKAYFTTNSFWFNDTAFEQPYYTWMNTGIKAAGNLQFIYPGKNYLGHDGEYNSWPINKENGKDLSFYNNNNFGGYKSYHVFGKYSDFFGGYWHDEDFGMARYSNHDDKPGKKIWIWGLSQQGMIWEKLLTDTDGQYVEVQSGRLFNQSSENSMYTPFKHRSFSPYQTDSWTEFWFPVKQTKGFVKANNYGSVNVKNESGWLKIYFSPLQKLNEKLVVFDNGKVVYSKDISVKPMELFKDSIRVSVNENKLKLTIGENKLVWNSAPEDGNLSRPLEIPKDFDNNSIYGLYLQGKNWISFRDYIKAEEKLTECLKKDTNYAPALSDMASLQIRKGQYAEAVLTASTALAINTYDPAANYYYAMANLYLGKTTDAKDGFDLAASSVEFRSAAYTELAKLYFCENELNKAIEYAEKSLLNNQYNLESLQLLAVIYRLQNDSSKSNEILNRISAVDPLNHFVRFEKFISEGSEASKKNFTSMIQNEMPEQTYLELGMWYYRLNRKEEALKAFSVAVPNAELAYWKAFLENKPVDLSQIQPGISFPFRAETANILEKLIPTNGQWQLKYHLALIEWNRNNLAKAKELFQQCGYKPMDPAFYAARAALMKENPELALIDLQQAIKLNKQGWRYSKLLAEHFIVQKQYDKALAVVEPFYKGHKENYIIGMLYAKTLLLTKKYAVADVFLTQLKILPFEGATIGRQLYHEAKLMQAVTEMKNKQYKKALQFIAEAKLWPENLGAGKPYDENIDERLENWLNYLCYTSLGDKATANECLQKIIAFSPKVDNTVMNFLPANQLVSAWAIEKTSNAKKAEEWLQAQANIYPSNKIIQWCLHTYIKKQSAGLTEDEKDGEVRILEKL</sequence>
<proteinExistence type="predicted"/>
<keyword evidence="1" id="KW-0677">Repeat</keyword>
<dbReference type="InterPro" id="IPR011990">
    <property type="entry name" value="TPR-like_helical_dom_sf"/>
</dbReference>
<dbReference type="Gene3D" id="1.25.40.10">
    <property type="entry name" value="Tetratricopeptide repeat domain"/>
    <property type="match status" value="3"/>
</dbReference>
<feature type="signal peptide" evidence="4">
    <location>
        <begin position="1"/>
        <end position="19"/>
    </location>
</feature>
<dbReference type="SUPFAM" id="SSF48452">
    <property type="entry name" value="TPR-like"/>
    <property type="match status" value="2"/>
</dbReference>
<accession>A0A2W7TV21</accession>
<protein>
    <submittedName>
        <fullName evidence="6">DUF5107 domain-containing protein</fullName>
    </submittedName>
</protein>
<dbReference type="RefSeq" id="WP_111410036.1">
    <property type="nucleotide sequence ID" value="NZ_QKXH01000006.1"/>
</dbReference>
<organism evidence="6 7">
    <name type="scientific">Flavobacterium aquariorum</name>
    <dbReference type="NCBI Taxonomy" id="2217670"/>
    <lineage>
        <taxon>Bacteria</taxon>
        <taxon>Pseudomonadati</taxon>
        <taxon>Bacteroidota</taxon>
        <taxon>Flavobacteriia</taxon>
        <taxon>Flavobacteriales</taxon>
        <taxon>Flavobacteriaceae</taxon>
        <taxon>Flavobacterium</taxon>
    </lineage>
</organism>
<dbReference type="Pfam" id="PF17128">
    <property type="entry name" value="DUF5107"/>
    <property type="match status" value="1"/>
</dbReference>
<evidence type="ECO:0000313" key="7">
    <source>
        <dbReference type="Proteomes" id="UP000249177"/>
    </source>
</evidence>
<dbReference type="OrthoDB" id="174931at2"/>
<dbReference type="EMBL" id="QKXH01000006">
    <property type="protein sequence ID" value="PZX93246.1"/>
    <property type="molecule type" value="Genomic_DNA"/>
</dbReference>
<evidence type="ECO:0000259" key="5">
    <source>
        <dbReference type="Pfam" id="PF17128"/>
    </source>
</evidence>
<feature type="domain" description="DUF5107" evidence="5">
    <location>
        <begin position="50"/>
        <end position="355"/>
    </location>
</feature>
<feature type="chain" id="PRO_5016062776" evidence="4">
    <location>
        <begin position="20"/>
        <end position="1032"/>
    </location>
</feature>
<dbReference type="Proteomes" id="UP000249177">
    <property type="component" value="Unassembled WGS sequence"/>
</dbReference>
<evidence type="ECO:0000256" key="4">
    <source>
        <dbReference type="SAM" id="SignalP"/>
    </source>
</evidence>
<gene>
    <name evidence="6" type="ORF">DOS84_10255</name>
</gene>
<comment type="caution">
    <text evidence="6">The sequence shown here is derived from an EMBL/GenBank/DDBJ whole genome shotgun (WGS) entry which is preliminary data.</text>
</comment>
<evidence type="ECO:0000313" key="6">
    <source>
        <dbReference type="EMBL" id="PZX93246.1"/>
    </source>
</evidence>
<dbReference type="AlphaFoldDB" id="A0A2W7TV21"/>
<keyword evidence="2 3" id="KW-0802">TPR repeat</keyword>
<dbReference type="PANTHER" id="PTHR44858">
    <property type="entry name" value="TETRATRICOPEPTIDE REPEAT PROTEIN 6"/>
    <property type="match status" value="1"/>
</dbReference>
<evidence type="ECO:0000256" key="1">
    <source>
        <dbReference type="ARBA" id="ARBA00022737"/>
    </source>
</evidence>
<evidence type="ECO:0000256" key="2">
    <source>
        <dbReference type="ARBA" id="ARBA00022803"/>
    </source>
</evidence>
<reference evidence="6 7" key="1">
    <citation type="submission" date="2018-06" db="EMBL/GenBank/DDBJ databases">
        <title>Flavobacterium sp IMCC34762, genome.</title>
        <authorList>
            <person name="Joung Y."/>
            <person name="Cho J."/>
            <person name="Song J."/>
        </authorList>
    </citation>
    <scope>NUCLEOTIDE SEQUENCE [LARGE SCALE GENOMIC DNA]</scope>
    <source>
        <strain evidence="6 7">IMCC34762</strain>
    </source>
</reference>
<name>A0A2W7TV21_9FLAO</name>
<dbReference type="SMART" id="SM00028">
    <property type="entry name" value="TPR"/>
    <property type="match status" value="7"/>
</dbReference>
<keyword evidence="7" id="KW-1185">Reference proteome</keyword>